<reference evidence="3 4" key="1">
    <citation type="submission" date="2019-06" db="EMBL/GenBank/DDBJ databases">
        <title>Sequencing the genomes of 1000 actinobacteria strains.</title>
        <authorList>
            <person name="Klenk H.-P."/>
        </authorList>
    </citation>
    <scope>NUCLEOTIDE SEQUENCE [LARGE SCALE GENOMIC DNA]</scope>
    <source>
        <strain evidence="3 4">DSM 21947</strain>
    </source>
</reference>
<dbReference type="GO" id="GO:0003824">
    <property type="term" value="F:catalytic activity"/>
    <property type="evidence" value="ECO:0007669"/>
    <property type="project" value="UniProtKB-ARBA"/>
</dbReference>
<dbReference type="EMBL" id="VFRA01000001">
    <property type="protein sequence ID" value="TQO18493.1"/>
    <property type="molecule type" value="Genomic_DNA"/>
</dbReference>
<dbReference type="Gene3D" id="3.40.50.1820">
    <property type="entry name" value="alpha/beta hydrolase"/>
    <property type="match status" value="1"/>
</dbReference>
<protein>
    <recommendedName>
        <fullName evidence="2">AB hydrolase-1 domain-containing protein</fullName>
    </recommendedName>
</protein>
<dbReference type="InterPro" id="IPR029058">
    <property type="entry name" value="AB_hydrolase_fold"/>
</dbReference>
<feature type="domain" description="AB hydrolase-1" evidence="2">
    <location>
        <begin position="165"/>
        <end position="374"/>
    </location>
</feature>
<feature type="transmembrane region" description="Helical" evidence="1">
    <location>
        <begin position="12"/>
        <end position="40"/>
    </location>
</feature>
<dbReference type="SUPFAM" id="SSF53474">
    <property type="entry name" value="alpha/beta-Hydrolases"/>
    <property type="match status" value="1"/>
</dbReference>
<keyword evidence="1" id="KW-1133">Transmembrane helix</keyword>
<evidence type="ECO:0000313" key="4">
    <source>
        <dbReference type="Proteomes" id="UP000316560"/>
    </source>
</evidence>
<evidence type="ECO:0000256" key="1">
    <source>
        <dbReference type="SAM" id="Phobius"/>
    </source>
</evidence>
<dbReference type="RefSeq" id="WP_141989124.1">
    <property type="nucleotide sequence ID" value="NZ_VFRA01000001.1"/>
</dbReference>
<proteinExistence type="predicted"/>
<sequence length="404" mass="43309">MRHSQSLRAIIGFFTGVTIGAAAVGAIGFALGAAVSVLFARRMVTPGGRSLSELRVLAVGESTIVLSTSVDSRAPGRFSLWFADQSGHARIGAVVSQSAHWVARELISVDIGEPAPGDNARTSGWFYLTPADLDLTFSEVSIATELGPAPAWLVPADQPSSVWALHVHGRGVQRPETLRALGEFYDAGVTSLSVSYRNDTEAPASADGRYGLGSTEYRDVDAAVRYARAAGATRIILMGWSMGGATVLQTLMLSPNRDMIVGLVLDSPVVDWGPTIELHGALNRIPAGIRSATQALLASEQSQLLVGTDRPVDLAAMNFVQRAAELDRPILLMHSTNDVYVPVEPSRALALLRPDIVTYEEFDTAGHARLWNYDSDRWLGAIRSWLRIQLSERSDCTSAGKSAT</sequence>
<organism evidence="3 4">
    <name type="scientific">Rhodoglobus vestalii</name>
    <dbReference type="NCBI Taxonomy" id="193384"/>
    <lineage>
        <taxon>Bacteria</taxon>
        <taxon>Bacillati</taxon>
        <taxon>Actinomycetota</taxon>
        <taxon>Actinomycetes</taxon>
        <taxon>Micrococcales</taxon>
        <taxon>Microbacteriaceae</taxon>
        <taxon>Rhodoglobus</taxon>
    </lineage>
</organism>
<comment type="caution">
    <text evidence="3">The sequence shown here is derived from an EMBL/GenBank/DDBJ whole genome shotgun (WGS) entry which is preliminary data.</text>
</comment>
<dbReference type="AlphaFoldDB" id="A0A8H2K2G4"/>
<keyword evidence="4" id="KW-1185">Reference proteome</keyword>
<gene>
    <name evidence="3" type="ORF">FB472_0005</name>
</gene>
<dbReference type="OrthoDB" id="8111537at2"/>
<evidence type="ECO:0000313" key="3">
    <source>
        <dbReference type="EMBL" id="TQO18493.1"/>
    </source>
</evidence>
<keyword evidence="1" id="KW-0472">Membrane</keyword>
<dbReference type="Proteomes" id="UP000316560">
    <property type="component" value="Unassembled WGS sequence"/>
</dbReference>
<keyword evidence="1" id="KW-0812">Transmembrane</keyword>
<dbReference type="InterPro" id="IPR000073">
    <property type="entry name" value="AB_hydrolase_1"/>
</dbReference>
<dbReference type="Pfam" id="PF12697">
    <property type="entry name" value="Abhydrolase_6"/>
    <property type="match status" value="1"/>
</dbReference>
<evidence type="ECO:0000259" key="2">
    <source>
        <dbReference type="Pfam" id="PF12697"/>
    </source>
</evidence>
<name>A0A8H2K2G4_9MICO</name>
<accession>A0A8H2K2G4</accession>